<reference evidence="1 2" key="1">
    <citation type="submission" date="2024-01" db="EMBL/GenBank/DDBJ databases">
        <title>A draft genome for the cacao thread blight pathogen Marasmiellus scandens.</title>
        <authorList>
            <person name="Baruah I.K."/>
            <person name="Leung J."/>
            <person name="Bukari Y."/>
            <person name="Amoako-Attah I."/>
            <person name="Meinhardt L.W."/>
            <person name="Bailey B.A."/>
            <person name="Cohen S.P."/>
        </authorList>
    </citation>
    <scope>NUCLEOTIDE SEQUENCE [LARGE SCALE GENOMIC DNA]</scope>
    <source>
        <strain evidence="1 2">GH-19</strain>
    </source>
</reference>
<name>A0ABR1K291_9AGAR</name>
<dbReference type="EMBL" id="JBANRG010000003">
    <property type="protein sequence ID" value="KAK7469188.1"/>
    <property type="molecule type" value="Genomic_DNA"/>
</dbReference>
<keyword evidence="2" id="KW-1185">Reference proteome</keyword>
<comment type="caution">
    <text evidence="1">The sequence shown here is derived from an EMBL/GenBank/DDBJ whole genome shotgun (WGS) entry which is preliminary data.</text>
</comment>
<evidence type="ECO:0000313" key="2">
    <source>
        <dbReference type="Proteomes" id="UP001498398"/>
    </source>
</evidence>
<accession>A0ABR1K291</accession>
<dbReference type="Proteomes" id="UP001498398">
    <property type="component" value="Unassembled WGS sequence"/>
</dbReference>
<protein>
    <submittedName>
        <fullName evidence="1">Uncharacterized protein</fullName>
    </submittedName>
</protein>
<organism evidence="1 2">
    <name type="scientific">Marasmiellus scandens</name>
    <dbReference type="NCBI Taxonomy" id="2682957"/>
    <lineage>
        <taxon>Eukaryota</taxon>
        <taxon>Fungi</taxon>
        <taxon>Dikarya</taxon>
        <taxon>Basidiomycota</taxon>
        <taxon>Agaricomycotina</taxon>
        <taxon>Agaricomycetes</taxon>
        <taxon>Agaricomycetidae</taxon>
        <taxon>Agaricales</taxon>
        <taxon>Marasmiineae</taxon>
        <taxon>Omphalotaceae</taxon>
        <taxon>Marasmiellus</taxon>
    </lineage>
</organism>
<sequence length="329" mass="37106">MVRDKLKDFHMVAALGISDVEVPVRPCGIDGHLQVEHVHPKEEQPILYPLFRGLVDQVGNSCERTWDTGCEYLKLEGNTRADLESLIEFFELAENYRGDGARRDVLSKKYGYPPKKYAQLAFPIEAIKYHGGVRQLAVAIFEHNTNMVHRYQELILKTIARHPLRYLGYQLRMTEIIKEIGPVQYWKRAGDPSETDALALFDAVKRPCNDKTKAYDPWAYQAIKELTEFFCNVELLDEELSKGDKGQGESGAVGVVGGDPISFGGDGHLHDSIVEELVEKGFQGMHTINEQALTQSGSMPAVIDAIASRYQQLQLEGSPGYIYYENFYS</sequence>
<proteinExistence type="predicted"/>
<evidence type="ECO:0000313" key="1">
    <source>
        <dbReference type="EMBL" id="KAK7469188.1"/>
    </source>
</evidence>
<gene>
    <name evidence="1" type="ORF">VKT23_003679</name>
</gene>